<sequence>MAAIVAVFPLISAAQEPTLETVLERAAAYVDRYQTDLGSVIAEEHYLQVSDGRLTRRMVSDLLVLSTPGLQEPWLAFRDVIKVDGKEVPDRQQRLEELFLKSPRITRQLRRRLMAESARFNIGAITRNTNVPTMALQVLSVTEQPRFEFRKDDNQRIGKINTWEIEFEENKPPALITGSNGKDLLGHGKVWIEPSTGRVIQTDFRTEDDAVDLEIEMRVTYRPDDTLGILVPAKMTERYLVRLRPITTRERLARRTIEVNGEATYSNFRRFLVEVTIDVGAG</sequence>
<evidence type="ECO:0000313" key="1">
    <source>
        <dbReference type="EMBL" id="SVA21483.1"/>
    </source>
</evidence>
<dbReference type="EMBL" id="UINC01005462">
    <property type="protein sequence ID" value="SVA21483.1"/>
    <property type="molecule type" value="Genomic_DNA"/>
</dbReference>
<organism evidence="1">
    <name type="scientific">marine metagenome</name>
    <dbReference type="NCBI Taxonomy" id="408172"/>
    <lineage>
        <taxon>unclassified sequences</taxon>
        <taxon>metagenomes</taxon>
        <taxon>ecological metagenomes</taxon>
    </lineage>
</organism>
<gene>
    <name evidence="1" type="ORF">METZ01_LOCUS74337</name>
</gene>
<dbReference type="AlphaFoldDB" id="A0A381U4T1"/>
<proteinExistence type="predicted"/>
<reference evidence="1" key="1">
    <citation type="submission" date="2018-05" db="EMBL/GenBank/DDBJ databases">
        <authorList>
            <person name="Lanie J.A."/>
            <person name="Ng W.-L."/>
            <person name="Kazmierczak K.M."/>
            <person name="Andrzejewski T.M."/>
            <person name="Davidsen T.M."/>
            <person name="Wayne K.J."/>
            <person name="Tettelin H."/>
            <person name="Glass J.I."/>
            <person name="Rusch D."/>
            <person name="Podicherti R."/>
            <person name="Tsui H.-C.T."/>
            <person name="Winkler M.E."/>
        </authorList>
    </citation>
    <scope>NUCLEOTIDE SEQUENCE</scope>
</reference>
<evidence type="ECO:0008006" key="2">
    <source>
        <dbReference type="Google" id="ProtNLM"/>
    </source>
</evidence>
<accession>A0A381U4T1</accession>
<protein>
    <recommendedName>
        <fullName evidence="2">MucB/RseB N-terminal domain-containing protein</fullName>
    </recommendedName>
</protein>
<name>A0A381U4T1_9ZZZZ</name>